<evidence type="ECO:0000313" key="2">
    <source>
        <dbReference type="Proteomes" id="UP000681720"/>
    </source>
</evidence>
<sequence>ITANKEILRLLNEYASDSSLIKSVIKPLWDSRPHEDVRACLILTLLNFINKLQSNEDKTFVWKILEEAADDNYLPVVQSLFSAHRGSSRWPLSRLITSSDDNFQAFINRIQFRILDHPTSLEARLWAWTNIDCEHCDVQKLIEKVKQLFEDKHESTKFFSIFNRSSSNEVIDIIKKLVSIRAEVDSKENAIDNQHDLPVYHRIHRILTILIDRINQFDNEKKLSFRSLAPIILQFDKTFTLTIGTLLIKIAQNRDDLKAILTLFQENLSENYFENILIRLAEILSNKKSNCFVQQLTVNEKLDLAQWFIKEKDCGLFVFDLLKSHVFNQPGADREQCQTLLRQMRQSENLFLRQQALEYTVRWKRKREKHQRQRNELSVPNASSDPDTSDFSLFEIFDSVEI</sequence>
<protein>
    <submittedName>
        <fullName evidence="1">Uncharacterized protein</fullName>
    </submittedName>
</protein>
<evidence type="ECO:0000313" key="1">
    <source>
        <dbReference type="EMBL" id="CAF4384352.1"/>
    </source>
</evidence>
<comment type="caution">
    <text evidence="1">The sequence shown here is derived from an EMBL/GenBank/DDBJ whole genome shotgun (WGS) entry which is preliminary data.</text>
</comment>
<name>A0A8S2V9U3_9BILA</name>
<accession>A0A8S2V9U3</accession>
<proteinExistence type="predicted"/>
<gene>
    <name evidence="1" type="ORF">GIL414_LOCUS29441</name>
</gene>
<reference evidence="1" key="1">
    <citation type="submission" date="2021-02" db="EMBL/GenBank/DDBJ databases">
        <authorList>
            <person name="Nowell W R."/>
        </authorList>
    </citation>
    <scope>NUCLEOTIDE SEQUENCE</scope>
</reference>
<dbReference type="AlphaFoldDB" id="A0A8S2V9U3"/>
<dbReference type="EMBL" id="CAJOBJ010053329">
    <property type="protein sequence ID" value="CAF4384352.1"/>
    <property type="molecule type" value="Genomic_DNA"/>
</dbReference>
<dbReference type="Proteomes" id="UP000681720">
    <property type="component" value="Unassembled WGS sequence"/>
</dbReference>
<feature type="non-terminal residue" evidence="1">
    <location>
        <position position="402"/>
    </location>
</feature>
<organism evidence="1 2">
    <name type="scientific">Rotaria magnacalcarata</name>
    <dbReference type="NCBI Taxonomy" id="392030"/>
    <lineage>
        <taxon>Eukaryota</taxon>
        <taxon>Metazoa</taxon>
        <taxon>Spiralia</taxon>
        <taxon>Gnathifera</taxon>
        <taxon>Rotifera</taxon>
        <taxon>Eurotatoria</taxon>
        <taxon>Bdelloidea</taxon>
        <taxon>Philodinida</taxon>
        <taxon>Philodinidae</taxon>
        <taxon>Rotaria</taxon>
    </lineage>
</organism>